<keyword evidence="2 11" id="KW-0813">Transport</keyword>
<dbReference type="Pfam" id="PF00593">
    <property type="entry name" value="TonB_dep_Rec_b-barrel"/>
    <property type="match status" value="1"/>
</dbReference>
<evidence type="ECO:0000256" key="9">
    <source>
        <dbReference type="ARBA" id="ARBA00023136"/>
    </source>
</evidence>
<organism evidence="16 17">
    <name type="scientific">Massilia rubra</name>
    <dbReference type="NCBI Taxonomy" id="2607910"/>
    <lineage>
        <taxon>Bacteria</taxon>
        <taxon>Pseudomonadati</taxon>
        <taxon>Pseudomonadota</taxon>
        <taxon>Betaproteobacteria</taxon>
        <taxon>Burkholderiales</taxon>
        <taxon>Oxalobacteraceae</taxon>
        <taxon>Telluria group</taxon>
        <taxon>Massilia</taxon>
    </lineage>
</organism>
<evidence type="ECO:0000256" key="8">
    <source>
        <dbReference type="ARBA" id="ARBA00023077"/>
    </source>
</evidence>
<keyword evidence="17" id="KW-1185">Reference proteome</keyword>
<keyword evidence="10 11" id="KW-0998">Cell outer membrane</keyword>
<evidence type="ECO:0000259" key="14">
    <source>
        <dbReference type="Pfam" id="PF00593"/>
    </source>
</evidence>
<keyword evidence="7" id="KW-0406">Ion transport</keyword>
<dbReference type="SUPFAM" id="SSF56935">
    <property type="entry name" value="Porins"/>
    <property type="match status" value="1"/>
</dbReference>
<dbReference type="InterPro" id="IPR036942">
    <property type="entry name" value="Beta-barrel_TonB_sf"/>
</dbReference>
<evidence type="ECO:0000256" key="1">
    <source>
        <dbReference type="ARBA" id="ARBA00004571"/>
    </source>
</evidence>
<keyword evidence="3 11" id="KW-1134">Transmembrane beta strand</keyword>
<proteinExistence type="inferred from homology"/>
<keyword evidence="16" id="KW-0675">Receptor</keyword>
<comment type="similarity">
    <text evidence="11 12">Belongs to the TonB-dependent receptor family.</text>
</comment>
<evidence type="ECO:0000259" key="15">
    <source>
        <dbReference type="Pfam" id="PF07715"/>
    </source>
</evidence>
<evidence type="ECO:0000313" key="17">
    <source>
        <dbReference type="Proteomes" id="UP000785613"/>
    </source>
</evidence>
<comment type="caution">
    <text evidence="16">The sequence shown here is derived from an EMBL/GenBank/DDBJ whole genome shotgun (WGS) entry which is preliminary data.</text>
</comment>
<evidence type="ECO:0000256" key="12">
    <source>
        <dbReference type="RuleBase" id="RU003357"/>
    </source>
</evidence>
<dbReference type="InterPro" id="IPR000531">
    <property type="entry name" value="Beta-barrel_TonB"/>
</dbReference>
<protein>
    <submittedName>
        <fullName evidence="16">TonB-dependent receptor</fullName>
    </submittedName>
</protein>
<reference evidence="16 17" key="1">
    <citation type="submission" date="2019-09" db="EMBL/GenBank/DDBJ databases">
        <title>Taxonomy of Antarctic Massilia spp.: description of Massilia rubra sp. nov., Massilia aquatica sp. nov., Massilia mucilaginosa sp. nov., Massilia frigida sp. nov. isolated from streams, lakes and regoliths.</title>
        <authorList>
            <person name="Holochova P."/>
            <person name="Sedlacek I."/>
            <person name="Kralova S."/>
            <person name="Maslanova I."/>
            <person name="Busse H.-J."/>
            <person name="Stankova E."/>
            <person name="Vrbovska V."/>
            <person name="Kovarovic V."/>
            <person name="Bartak M."/>
            <person name="Svec P."/>
            <person name="Pantucek R."/>
        </authorList>
    </citation>
    <scope>NUCLEOTIDE SEQUENCE [LARGE SCALE GENOMIC DNA]</scope>
    <source>
        <strain evidence="16 17">CCM 8692</strain>
    </source>
</reference>
<evidence type="ECO:0000256" key="13">
    <source>
        <dbReference type="SAM" id="MobiDB-lite"/>
    </source>
</evidence>
<dbReference type="InterPro" id="IPR039426">
    <property type="entry name" value="TonB-dep_rcpt-like"/>
</dbReference>
<evidence type="ECO:0000256" key="11">
    <source>
        <dbReference type="PROSITE-ProRule" id="PRU01360"/>
    </source>
</evidence>
<keyword evidence="4" id="KW-0410">Iron transport</keyword>
<dbReference type="Proteomes" id="UP000785613">
    <property type="component" value="Unassembled WGS sequence"/>
</dbReference>
<evidence type="ECO:0000256" key="7">
    <source>
        <dbReference type="ARBA" id="ARBA00023065"/>
    </source>
</evidence>
<evidence type="ECO:0000256" key="2">
    <source>
        <dbReference type="ARBA" id="ARBA00022448"/>
    </source>
</evidence>
<keyword evidence="6" id="KW-0408">Iron</keyword>
<dbReference type="PANTHER" id="PTHR32552:SF81">
    <property type="entry name" value="TONB-DEPENDENT OUTER MEMBRANE RECEPTOR"/>
    <property type="match status" value="1"/>
</dbReference>
<comment type="subcellular location">
    <subcellularLocation>
        <location evidence="1 11">Cell outer membrane</location>
        <topology evidence="1 11">Multi-pass membrane protein</topology>
    </subcellularLocation>
</comment>
<gene>
    <name evidence="16" type="ORF">F0185_26745</name>
</gene>
<sequence length="852" mass="90831">MNGAAGRHSAESQRPEPSTILRESQTSKPSFPRRRERQLSIQISKLVYLRVRGFPPSIYFSDEIDPHALPIKQEGTPMAKQLIAHGALAIFSLGVIAPTQAQQAPAAATDAAARAAARQAAGNSTSEQIDKVEITATRAINAVDVQQVPAAITVLQPEGLAKFGLGKLSDIASLVPAMSVQEQGAGVNNITMRGLVVRGIVPSEIQDSSLVAVYVDEMPVTLKSGNPDLKVLDLERIEVLQGPQGTLFGASAMAGAVRQITQKPDTTDLFGSVEAVGSRTSGFGGNNGNLRGMVNIPLKADVAGLRLTGYTGKDSGYIKNDFNGATTNAVSTNQGRAALRLRASSKLVIDASATASNIKGGINDAYSKLAPFTTFALLPQQSNDSLQLYNLAVNYDLGGAQLVSSSSYLHRDTRYVQSAQYPATAFIFSGKNPLMASAYTIGNAVTDFAQEFRLNSKSSGPFKWTAGAFFETGERKLRQEQPTAGFDARFGETRNFPGYNSQSNDGATTPNNYFSGRQDTKSHQVALFAEGTYTVFEKLDLTAGLRLFKGTQDFDLHFSGLFGNLVGATPAAPVGSPETSSSSATAQGANPRLAAAYHLDQDHLLYANAGKGFRYGGNNQPVPFNFCGLNAPSTFAPDSLWSYEIGSKNTLFERRMTLNVNAYLSNWDDVQVFNKLPCTYYFTQNAGKIRSEGVEVEGAFKLTRRASIGFNAAYNHAYARNAVVTGIAAQNIPAGARTPYAPRVAASATVSYRIPVGGTDEVGLAASYAYKGSAYTNFAAAQGSYSEIPSSNTLNATLTYTTRAVEVGLFGTNLTNGNKVSDVTTNSIAIQPGDTLFMARPRTVGIRVKSRF</sequence>
<keyword evidence="5 11" id="KW-0812">Transmembrane</keyword>
<evidence type="ECO:0000256" key="5">
    <source>
        <dbReference type="ARBA" id="ARBA00022692"/>
    </source>
</evidence>
<evidence type="ECO:0000256" key="6">
    <source>
        <dbReference type="ARBA" id="ARBA00023004"/>
    </source>
</evidence>
<keyword evidence="8 12" id="KW-0798">TonB box</keyword>
<accession>A0ABX0LYE0</accession>
<dbReference type="EMBL" id="VUYU01000025">
    <property type="protein sequence ID" value="NHZ37171.1"/>
    <property type="molecule type" value="Genomic_DNA"/>
</dbReference>
<keyword evidence="9 11" id="KW-0472">Membrane</keyword>
<evidence type="ECO:0000256" key="3">
    <source>
        <dbReference type="ARBA" id="ARBA00022452"/>
    </source>
</evidence>
<dbReference type="Gene3D" id="2.40.170.20">
    <property type="entry name" value="TonB-dependent receptor, beta-barrel domain"/>
    <property type="match status" value="1"/>
</dbReference>
<feature type="region of interest" description="Disordered" evidence="13">
    <location>
        <begin position="1"/>
        <end position="36"/>
    </location>
</feature>
<feature type="domain" description="TonB-dependent receptor plug" evidence="15">
    <location>
        <begin position="145"/>
        <end position="256"/>
    </location>
</feature>
<dbReference type="InterPro" id="IPR012910">
    <property type="entry name" value="Plug_dom"/>
</dbReference>
<dbReference type="PROSITE" id="PS52016">
    <property type="entry name" value="TONB_DEPENDENT_REC_3"/>
    <property type="match status" value="1"/>
</dbReference>
<evidence type="ECO:0000313" key="16">
    <source>
        <dbReference type="EMBL" id="NHZ37171.1"/>
    </source>
</evidence>
<dbReference type="Pfam" id="PF07715">
    <property type="entry name" value="Plug"/>
    <property type="match status" value="1"/>
</dbReference>
<dbReference type="PANTHER" id="PTHR32552">
    <property type="entry name" value="FERRICHROME IRON RECEPTOR-RELATED"/>
    <property type="match status" value="1"/>
</dbReference>
<evidence type="ECO:0000256" key="4">
    <source>
        <dbReference type="ARBA" id="ARBA00022496"/>
    </source>
</evidence>
<evidence type="ECO:0000256" key="10">
    <source>
        <dbReference type="ARBA" id="ARBA00023237"/>
    </source>
</evidence>
<name>A0ABX0LYE0_9BURK</name>
<feature type="domain" description="TonB-dependent receptor-like beta-barrel" evidence="14">
    <location>
        <begin position="365"/>
        <end position="814"/>
    </location>
</feature>